<name>B3EUA4_AMOA5</name>
<evidence type="ECO:0000259" key="8">
    <source>
        <dbReference type="Pfam" id="PF02687"/>
    </source>
</evidence>
<evidence type="ECO:0000313" key="11">
    <source>
        <dbReference type="Proteomes" id="UP000001227"/>
    </source>
</evidence>
<dbReference type="InterPro" id="IPR051447">
    <property type="entry name" value="Lipoprotein-release_system"/>
</dbReference>
<keyword evidence="11" id="KW-1185">Reference proteome</keyword>
<proteinExistence type="inferred from homology"/>
<dbReference type="Pfam" id="PF12704">
    <property type="entry name" value="MacB_PCD"/>
    <property type="match status" value="1"/>
</dbReference>
<gene>
    <name evidence="10" type="ordered locus">Aasi_0074</name>
</gene>
<dbReference type="InterPro" id="IPR025857">
    <property type="entry name" value="MacB_PCD"/>
</dbReference>
<accession>B3EUA4</accession>
<feature type="transmembrane region" description="Helical" evidence="7">
    <location>
        <begin position="26"/>
        <end position="45"/>
    </location>
</feature>
<feature type="domain" description="ABC3 transporter permease C-terminal" evidence="8">
    <location>
        <begin position="273"/>
        <end position="397"/>
    </location>
</feature>
<comment type="similarity">
    <text evidence="2">Belongs to the ABC-4 integral membrane protein family. LolC/E subfamily.</text>
</comment>
<dbReference type="RefSeq" id="WP_012472297.1">
    <property type="nucleotide sequence ID" value="NC_010830.1"/>
</dbReference>
<dbReference type="AlphaFoldDB" id="B3EUA4"/>
<dbReference type="eggNOG" id="COG4591">
    <property type="taxonomic scope" value="Bacteria"/>
</dbReference>
<evidence type="ECO:0000256" key="1">
    <source>
        <dbReference type="ARBA" id="ARBA00004651"/>
    </source>
</evidence>
<dbReference type="OrthoDB" id="1522670at2"/>
<keyword evidence="6 7" id="KW-0472">Membrane</keyword>
<keyword evidence="4 7" id="KW-0812">Transmembrane</keyword>
<protein>
    <recommendedName>
        <fullName evidence="12">ABC3 transporter permease protein domain-containing protein</fullName>
    </recommendedName>
</protein>
<evidence type="ECO:0000256" key="7">
    <source>
        <dbReference type="SAM" id="Phobius"/>
    </source>
</evidence>
<evidence type="ECO:0000256" key="4">
    <source>
        <dbReference type="ARBA" id="ARBA00022692"/>
    </source>
</evidence>
<dbReference type="Proteomes" id="UP000001227">
    <property type="component" value="Chromosome"/>
</dbReference>
<comment type="subcellular location">
    <subcellularLocation>
        <location evidence="1">Cell membrane</location>
        <topology evidence="1">Multi-pass membrane protein</topology>
    </subcellularLocation>
</comment>
<evidence type="ECO:0000256" key="5">
    <source>
        <dbReference type="ARBA" id="ARBA00022989"/>
    </source>
</evidence>
<evidence type="ECO:0000256" key="3">
    <source>
        <dbReference type="ARBA" id="ARBA00022475"/>
    </source>
</evidence>
<dbReference type="InterPro" id="IPR003838">
    <property type="entry name" value="ABC3_permease_C"/>
</dbReference>
<organism evidence="10 11">
    <name type="scientific">Amoebophilus asiaticus (strain 5a2)</name>
    <dbReference type="NCBI Taxonomy" id="452471"/>
    <lineage>
        <taxon>Bacteria</taxon>
        <taxon>Pseudomonadati</taxon>
        <taxon>Bacteroidota</taxon>
        <taxon>Cytophagia</taxon>
        <taxon>Cytophagales</taxon>
        <taxon>Amoebophilaceae</taxon>
        <taxon>Candidatus Amoebophilus</taxon>
    </lineage>
</organism>
<feature type="domain" description="MacB-like periplasmic core" evidence="9">
    <location>
        <begin position="28"/>
        <end position="192"/>
    </location>
</feature>
<dbReference type="GO" id="GO:0044874">
    <property type="term" value="P:lipoprotein localization to outer membrane"/>
    <property type="evidence" value="ECO:0007669"/>
    <property type="project" value="TreeGrafter"/>
</dbReference>
<evidence type="ECO:0008006" key="12">
    <source>
        <dbReference type="Google" id="ProtNLM"/>
    </source>
</evidence>
<sequence>MHTAFFIARRIRKANKKAFTTLAQRIGMLSVALGLAILLLAFLVINGFQKNVEEKLTSFQGQYQVFKYSLSRSIEEPPIPTSKVQGIQEAFPNHIKSIQAFIHKTVLIQSKENLEGIILKGVEPQAKYAPFTHYLVAGNLMTPRQSKYNHEIVLSTTTAAKLNVQIGDQVTICILQETPRYRKLKVVGLYTTHLEGLDEKIALCDIKLLQHLNNWPDNLVGGYDIFLKEPHHNTLLTDKFLDWLGYDLDVKNIEQAYPAIYDWLAMMKKDVLIYLILILLVANSNIISIVLIQIMERTNMIGLLKTMGATDSLIYRILLWNNMYLILKGMWWGNLIGIGLAFLQYYFKILQLDPTYYYIAYVPIAWDYKTIVVINLLLFILVSAVLLVAISIIAKVKPIKSIQLR</sequence>
<dbReference type="GO" id="GO:0098797">
    <property type="term" value="C:plasma membrane protein complex"/>
    <property type="evidence" value="ECO:0007669"/>
    <property type="project" value="TreeGrafter"/>
</dbReference>
<evidence type="ECO:0000256" key="2">
    <source>
        <dbReference type="ARBA" id="ARBA00005236"/>
    </source>
</evidence>
<dbReference type="EMBL" id="CP001102">
    <property type="protein sequence ID" value="ACE05523.1"/>
    <property type="molecule type" value="Genomic_DNA"/>
</dbReference>
<dbReference type="PANTHER" id="PTHR30489">
    <property type="entry name" value="LIPOPROTEIN-RELEASING SYSTEM TRANSMEMBRANE PROTEIN LOLE"/>
    <property type="match status" value="1"/>
</dbReference>
<feature type="transmembrane region" description="Helical" evidence="7">
    <location>
        <begin position="370"/>
        <end position="394"/>
    </location>
</feature>
<dbReference type="STRING" id="452471.Aasi_0074"/>
<evidence type="ECO:0000259" key="9">
    <source>
        <dbReference type="Pfam" id="PF12704"/>
    </source>
</evidence>
<dbReference type="HOGENOM" id="CLU_000604_8_2_10"/>
<feature type="transmembrane region" description="Helical" evidence="7">
    <location>
        <begin position="271"/>
        <end position="294"/>
    </location>
</feature>
<keyword evidence="5 7" id="KW-1133">Transmembrane helix</keyword>
<keyword evidence="3" id="KW-1003">Cell membrane</keyword>
<evidence type="ECO:0000256" key="6">
    <source>
        <dbReference type="ARBA" id="ARBA00023136"/>
    </source>
</evidence>
<feature type="transmembrane region" description="Helical" evidence="7">
    <location>
        <begin position="331"/>
        <end position="350"/>
    </location>
</feature>
<dbReference type="PANTHER" id="PTHR30489:SF0">
    <property type="entry name" value="LIPOPROTEIN-RELEASING SYSTEM TRANSMEMBRANE PROTEIN LOLE"/>
    <property type="match status" value="1"/>
</dbReference>
<dbReference type="KEGG" id="aas:Aasi_0074"/>
<dbReference type="Pfam" id="PF02687">
    <property type="entry name" value="FtsX"/>
    <property type="match status" value="1"/>
</dbReference>
<evidence type="ECO:0000313" key="10">
    <source>
        <dbReference type="EMBL" id="ACE05523.1"/>
    </source>
</evidence>
<reference evidence="10 11" key="1">
    <citation type="journal article" date="2010" name="J. Bacteriol.">
        <title>The genome of the amoeba symbiont 'Candidatus Amoebophilus asiaticus' reveals common mechanisms for host cell interaction among amoeba-associated bacteria.</title>
        <authorList>
            <person name="Schmitz-Esser S."/>
            <person name="Tischler P."/>
            <person name="Arnold R."/>
            <person name="Montanaro J."/>
            <person name="Wagner M."/>
            <person name="Rattei T."/>
            <person name="Horn M."/>
        </authorList>
    </citation>
    <scope>NUCLEOTIDE SEQUENCE [LARGE SCALE GENOMIC DNA]</scope>
    <source>
        <strain evidence="10 11">5a2</strain>
    </source>
</reference>